<evidence type="ECO:0000259" key="1">
    <source>
        <dbReference type="PROSITE" id="PS50042"/>
    </source>
</evidence>
<dbReference type="InterPro" id="IPR000595">
    <property type="entry name" value="cNMP-bd_dom"/>
</dbReference>
<dbReference type="Pfam" id="PF00027">
    <property type="entry name" value="cNMP_binding"/>
    <property type="match status" value="1"/>
</dbReference>
<accession>A0A2T2YIT1</accession>
<dbReference type="PROSITE" id="PS50042">
    <property type="entry name" value="CNMP_BINDING_3"/>
    <property type="match status" value="1"/>
</dbReference>
<name>A0A2T2YIT1_9BACT</name>
<dbReference type="AlphaFoldDB" id="A0A2T2YIT1"/>
<evidence type="ECO:0000313" key="3">
    <source>
        <dbReference type="Proteomes" id="UP000240357"/>
    </source>
</evidence>
<organism evidence="2 3">
    <name type="scientific">Adhaeribacter arboris</name>
    <dbReference type="NCBI Taxonomy" id="2072846"/>
    <lineage>
        <taxon>Bacteria</taxon>
        <taxon>Pseudomonadati</taxon>
        <taxon>Bacteroidota</taxon>
        <taxon>Cytophagia</taxon>
        <taxon>Cytophagales</taxon>
        <taxon>Hymenobacteraceae</taxon>
        <taxon>Adhaeribacter</taxon>
    </lineage>
</organism>
<dbReference type="OrthoDB" id="5497289at2"/>
<proteinExistence type="predicted"/>
<comment type="caution">
    <text evidence="2">The sequence shown here is derived from an EMBL/GenBank/DDBJ whole genome shotgun (WGS) entry which is preliminary data.</text>
</comment>
<dbReference type="InterPro" id="IPR019302">
    <property type="entry name" value="CAP12/PCTIR_TIR_dom"/>
</dbReference>
<dbReference type="GO" id="GO:0050135">
    <property type="term" value="F:NADP+ nucleosidase activity"/>
    <property type="evidence" value="ECO:0007669"/>
    <property type="project" value="InterPro"/>
</dbReference>
<dbReference type="CDD" id="cd00038">
    <property type="entry name" value="CAP_ED"/>
    <property type="match status" value="1"/>
</dbReference>
<dbReference type="Proteomes" id="UP000240357">
    <property type="component" value="Unassembled WGS sequence"/>
</dbReference>
<keyword evidence="3" id="KW-1185">Reference proteome</keyword>
<dbReference type="Pfam" id="PF10137">
    <property type="entry name" value="CAP12-PCTIR_TIR"/>
    <property type="match status" value="1"/>
</dbReference>
<dbReference type="SUPFAM" id="SSF51206">
    <property type="entry name" value="cAMP-binding domain-like"/>
    <property type="match status" value="1"/>
</dbReference>
<dbReference type="EMBL" id="PYFT01000001">
    <property type="protein sequence ID" value="PSR55411.1"/>
    <property type="molecule type" value="Genomic_DNA"/>
</dbReference>
<dbReference type="InterPro" id="IPR014710">
    <property type="entry name" value="RmlC-like_jellyroll"/>
</dbReference>
<gene>
    <name evidence="2" type="ORF">AHMF7605_18820</name>
</gene>
<dbReference type="InterPro" id="IPR018490">
    <property type="entry name" value="cNMP-bd_dom_sf"/>
</dbReference>
<dbReference type="PROSITE" id="PS00889">
    <property type="entry name" value="CNMP_BINDING_2"/>
    <property type="match status" value="1"/>
</dbReference>
<sequence length="304" mass="33496">MLDKLTGKDGKRLTSELLRRQPLFGGEAEIIEEAFSLIKLQEFQPGQTFIEQGNDSSELFLILTGKVTIEINGRLVAERISGQHVGEMSLINPALPRSATVRAAEKTVCGVMAEKDFAILGEKHPVLWRFLAIELTERLQERGRFLSPPNETPEVFIGYSSEMANIGSQIQLALSKSKTPMIVTTWTDSFFRASRTTIESLLDNFQNFDFAILIFGPDDIVTSRGKKKQAPRDNVIFELGLAMGALSRDRTFIVYESGLDIKIPSDLLGVTAITYASGAASSLASRIAPVATQIQLEIEQKGSK</sequence>
<evidence type="ECO:0000313" key="2">
    <source>
        <dbReference type="EMBL" id="PSR55411.1"/>
    </source>
</evidence>
<protein>
    <submittedName>
        <fullName evidence="2">Cyclic nucleotide-binding protein</fullName>
    </submittedName>
</protein>
<dbReference type="InterPro" id="IPR018488">
    <property type="entry name" value="cNMP-bd_CS"/>
</dbReference>
<dbReference type="SMART" id="SM00100">
    <property type="entry name" value="cNMP"/>
    <property type="match status" value="1"/>
</dbReference>
<dbReference type="Gene3D" id="2.60.120.10">
    <property type="entry name" value="Jelly Rolls"/>
    <property type="match status" value="1"/>
</dbReference>
<feature type="domain" description="Cyclic nucleotide-binding" evidence="1">
    <location>
        <begin position="27"/>
        <end position="117"/>
    </location>
</feature>
<dbReference type="RefSeq" id="WP_106931589.1">
    <property type="nucleotide sequence ID" value="NZ_PYFT01000001.1"/>
</dbReference>
<reference evidence="2 3" key="1">
    <citation type="submission" date="2018-03" db="EMBL/GenBank/DDBJ databases">
        <title>Adhaeribacter sp. HMF7605 Genome sequencing and assembly.</title>
        <authorList>
            <person name="Kang H."/>
            <person name="Kang J."/>
            <person name="Cha I."/>
            <person name="Kim H."/>
            <person name="Joh K."/>
        </authorList>
    </citation>
    <scope>NUCLEOTIDE SEQUENCE [LARGE SCALE GENOMIC DNA]</scope>
    <source>
        <strain evidence="2 3">HMF7605</strain>
    </source>
</reference>